<evidence type="ECO:0000256" key="3">
    <source>
        <dbReference type="ARBA" id="ARBA00008025"/>
    </source>
</evidence>
<keyword evidence="5" id="KW-0175">Coiled coil</keyword>
<feature type="domain" description="Longin" evidence="7">
    <location>
        <begin position="6"/>
        <end position="90"/>
    </location>
</feature>
<dbReference type="Pfam" id="PF13774">
    <property type="entry name" value="Longin"/>
    <property type="match status" value="1"/>
</dbReference>
<dbReference type="CDD" id="cd14824">
    <property type="entry name" value="Longin"/>
    <property type="match status" value="1"/>
</dbReference>
<sequence length="113" mass="13039">MALFTLLARSTDGIPLVTTSDSANSDFLKKALYVVKSLDKNSPSKCSIKIDNNSFFHYLIEDHVCYMVETDSKYPKQLAFDYLEEVRKHFVLDQKDEVYRYGHAYAAIKFGLR</sequence>
<dbReference type="PANTHER" id="PTHR45837">
    <property type="entry name" value="VESICLE-TRAFFICKING PROTEIN SEC22B"/>
    <property type="match status" value="1"/>
</dbReference>
<accession>A0ABV2ASZ8</accession>
<dbReference type="SMART" id="SM01270">
    <property type="entry name" value="Longin"/>
    <property type="match status" value="1"/>
</dbReference>
<name>A0ABV2ASZ8_9EUKA</name>
<organism evidence="8 9">
    <name type="scientific">Bonamia ostreae</name>
    <dbReference type="NCBI Taxonomy" id="126728"/>
    <lineage>
        <taxon>Eukaryota</taxon>
        <taxon>Sar</taxon>
        <taxon>Rhizaria</taxon>
        <taxon>Endomyxa</taxon>
        <taxon>Ascetosporea</taxon>
        <taxon>Haplosporida</taxon>
        <taxon>Bonamia</taxon>
    </lineage>
</organism>
<dbReference type="PROSITE" id="PS50859">
    <property type="entry name" value="LONGIN"/>
    <property type="match status" value="1"/>
</dbReference>
<gene>
    <name evidence="8" type="primary">SEC22</name>
    <name evidence="8" type="ORF">MHBO_004290</name>
</gene>
<dbReference type="SUPFAM" id="SSF64356">
    <property type="entry name" value="SNARE-like"/>
    <property type="match status" value="1"/>
</dbReference>
<dbReference type="EMBL" id="JBDODL010003629">
    <property type="protein sequence ID" value="MES1922767.1"/>
    <property type="molecule type" value="Genomic_DNA"/>
</dbReference>
<keyword evidence="4" id="KW-0813">Transport</keyword>
<keyword evidence="9" id="KW-1185">Reference proteome</keyword>
<evidence type="ECO:0000256" key="5">
    <source>
        <dbReference type="ARBA" id="ARBA00023054"/>
    </source>
</evidence>
<dbReference type="Proteomes" id="UP001439008">
    <property type="component" value="Unassembled WGS sequence"/>
</dbReference>
<proteinExistence type="inferred from homology"/>
<dbReference type="InterPro" id="IPR011012">
    <property type="entry name" value="Longin-like_dom_sf"/>
</dbReference>
<evidence type="ECO:0000256" key="6">
    <source>
        <dbReference type="ARBA" id="ARBA00023136"/>
    </source>
</evidence>
<evidence type="ECO:0000259" key="7">
    <source>
        <dbReference type="PROSITE" id="PS50859"/>
    </source>
</evidence>
<dbReference type="Gene3D" id="3.30.450.50">
    <property type="entry name" value="Longin domain"/>
    <property type="match status" value="1"/>
</dbReference>
<evidence type="ECO:0000256" key="1">
    <source>
        <dbReference type="ARBA" id="ARBA00004163"/>
    </source>
</evidence>
<reference evidence="8 9" key="1">
    <citation type="journal article" date="2024" name="BMC Biol.">
        <title>Comparative genomics of Ascetosporea gives new insight into the evolutionary basis for animal parasitism in Rhizaria.</title>
        <authorList>
            <person name="Hiltunen Thoren M."/>
            <person name="Onut-Brannstrom I."/>
            <person name="Alfjorden A."/>
            <person name="Peckova H."/>
            <person name="Swords F."/>
            <person name="Hooper C."/>
            <person name="Holzer A.S."/>
            <person name="Bass D."/>
            <person name="Burki F."/>
        </authorList>
    </citation>
    <scope>NUCLEOTIDE SEQUENCE [LARGE SCALE GENOMIC DNA]</scope>
    <source>
        <strain evidence="8">20-A016</strain>
    </source>
</reference>
<keyword evidence="8" id="KW-0675">Receptor</keyword>
<evidence type="ECO:0000256" key="2">
    <source>
        <dbReference type="ARBA" id="ARBA00004394"/>
    </source>
</evidence>
<evidence type="ECO:0000313" key="9">
    <source>
        <dbReference type="Proteomes" id="UP001439008"/>
    </source>
</evidence>
<dbReference type="InterPro" id="IPR010908">
    <property type="entry name" value="Longin_dom"/>
</dbReference>
<protein>
    <submittedName>
        <fullName evidence="8">SNAP receptor</fullName>
    </submittedName>
</protein>
<comment type="similarity">
    <text evidence="3">Belongs to the synaptobrevin family.</text>
</comment>
<evidence type="ECO:0000256" key="4">
    <source>
        <dbReference type="ARBA" id="ARBA00022927"/>
    </source>
</evidence>
<comment type="caution">
    <text evidence="8">The sequence shown here is derived from an EMBL/GenBank/DDBJ whole genome shotgun (WGS) entry which is preliminary data.</text>
</comment>
<evidence type="ECO:0000313" key="8">
    <source>
        <dbReference type="EMBL" id="MES1922767.1"/>
    </source>
</evidence>
<keyword evidence="6" id="KW-0472">Membrane</keyword>
<comment type="subcellular location">
    <subcellularLocation>
        <location evidence="1">Endoplasmic reticulum membrane</location>
        <topology evidence="1">Single-pass type IV membrane protein</topology>
    </subcellularLocation>
    <subcellularLocation>
        <location evidence="2">Golgi apparatus membrane</location>
    </subcellularLocation>
</comment>
<dbReference type="InterPro" id="IPR044565">
    <property type="entry name" value="Sec22"/>
</dbReference>
<keyword evidence="4" id="KW-0653">Protein transport</keyword>